<dbReference type="PANTHER" id="PTHR43066:SF5">
    <property type="entry name" value="RHOMBOID-LIKE PROTEIN 11, CHLOROPLASTIC-RELATED"/>
    <property type="match status" value="1"/>
</dbReference>
<evidence type="ECO:0000313" key="8">
    <source>
        <dbReference type="Proteomes" id="UP000606600"/>
    </source>
</evidence>
<feature type="transmembrane region" description="Helical" evidence="5">
    <location>
        <begin position="137"/>
        <end position="162"/>
    </location>
</feature>
<dbReference type="RefSeq" id="WP_191192156.1">
    <property type="nucleotide sequence ID" value="NZ_JACWMY010000022.1"/>
</dbReference>
<sequence length="201" mass="22827">MIEYLTLAPVASFIFVLTLGTSLLAFSNQNIYAKFILNPYEVSRGYRVYTIITSGLIHADWNHLFFNMLSYYFFAFQLEAVLGHWQFGVLYLATMILADLPSIYKHKEDSWYNTLGASGAISAVIFSAILFNPKGQMGLIFLPFMIPAWIFGILYLVYCHFASKHARDNINHDAHLFGALSGILITIILHHGIINEFIAQF</sequence>
<comment type="subcellular location">
    <subcellularLocation>
        <location evidence="1">Membrane</location>
        <topology evidence="1">Multi-pass membrane protein</topology>
    </subcellularLocation>
</comment>
<gene>
    <name evidence="7" type="ORF">IDJ77_27180</name>
</gene>
<evidence type="ECO:0000256" key="1">
    <source>
        <dbReference type="ARBA" id="ARBA00004141"/>
    </source>
</evidence>
<feature type="transmembrane region" description="Helical" evidence="5">
    <location>
        <begin position="46"/>
        <end position="65"/>
    </location>
</feature>
<dbReference type="Gene3D" id="1.20.1540.10">
    <property type="entry name" value="Rhomboid-like"/>
    <property type="match status" value="1"/>
</dbReference>
<evidence type="ECO:0000259" key="6">
    <source>
        <dbReference type="Pfam" id="PF01694"/>
    </source>
</evidence>
<feature type="transmembrane region" description="Helical" evidence="5">
    <location>
        <begin position="71"/>
        <end position="98"/>
    </location>
</feature>
<protein>
    <submittedName>
        <fullName evidence="7">Rhomboid family intramembrane serine protease</fullName>
    </submittedName>
</protein>
<keyword evidence="7" id="KW-0645">Protease</keyword>
<name>A0ABR7WZ10_9SPHI</name>
<comment type="caution">
    <text evidence="7">The sequence shown here is derived from an EMBL/GenBank/DDBJ whole genome shotgun (WGS) entry which is preliminary data.</text>
</comment>
<keyword evidence="2 5" id="KW-0812">Transmembrane</keyword>
<evidence type="ECO:0000256" key="2">
    <source>
        <dbReference type="ARBA" id="ARBA00022692"/>
    </source>
</evidence>
<keyword evidence="8" id="KW-1185">Reference proteome</keyword>
<dbReference type="EMBL" id="JACWMY010000022">
    <property type="protein sequence ID" value="MBD1367523.1"/>
    <property type="molecule type" value="Genomic_DNA"/>
</dbReference>
<keyword evidence="7" id="KW-0378">Hydrolase</keyword>
<dbReference type="GO" id="GO:0006508">
    <property type="term" value="P:proteolysis"/>
    <property type="evidence" value="ECO:0007669"/>
    <property type="project" value="UniProtKB-KW"/>
</dbReference>
<keyword evidence="4 5" id="KW-0472">Membrane</keyword>
<dbReference type="PANTHER" id="PTHR43066">
    <property type="entry name" value="RHOMBOID-RELATED PROTEIN"/>
    <property type="match status" value="1"/>
</dbReference>
<dbReference type="InterPro" id="IPR035952">
    <property type="entry name" value="Rhomboid-like_sf"/>
</dbReference>
<dbReference type="InterPro" id="IPR022764">
    <property type="entry name" value="Peptidase_S54_rhomboid_dom"/>
</dbReference>
<dbReference type="Proteomes" id="UP000606600">
    <property type="component" value="Unassembled WGS sequence"/>
</dbReference>
<dbReference type="Pfam" id="PF01694">
    <property type="entry name" value="Rhomboid"/>
    <property type="match status" value="1"/>
</dbReference>
<proteinExistence type="predicted"/>
<feature type="transmembrane region" description="Helical" evidence="5">
    <location>
        <begin position="110"/>
        <end position="131"/>
    </location>
</feature>
<reference evidence="7 8" key="1">
    <citation type="submission" date="2020-09" db="EMBL/GenBank/DDBJ databases">
        <title>Novel species of Mucilaginibacter isolated from a glacier on the Tibetan Plateau.</title>
        <authorList>
            <person name="Liu Q."/>
            <person name="Xin Y.-H."/>
        </authorList>
    </citation>
    <scope>NUCLEOTIDE SEQUENCE [LARGE SCALE GENOMIC DNA]</scope>
    <source>
        <strain evidence="7 8">ZT4R22</strain>
    </source>
</reference>
<feature type="transmembrane region" description="Helical" evidence="5">
    <location>
        <begin position="6"/>
        <end position="26"/>
    </location>
</feature>
<feature type="transmembrane region" description="Helical" evidence="5">
    <location>
        <begin position="174"/>
        <end position="194"/>
    </location>
</feature>
<dbReference type="SUPFAM" id="SSF144091">
    <property type="entry name" value="Rhomboid-like"/>
    <property type="match status" value="1"/>
</dbReference>
<accession>A0ABR7WZ10</accession>
<evidence type="ECO:0000313" key="7">
    <source>
        <dbReference type="EMBL" id="MBD1367523.1"/>
    </source>
</evidence>
<evidence type="ECO:0000256" key="4">
    <source>
        <dbReference type="ARBA" id="ARBA00023136"/>
    </source>
</evidence>
<feature type="domain" description="Peptidase S54 rhomboid" evidence="6">
    <location>
        <begin position="47"/>
        <end position="190"/>
    </location>
</feature>
<evidence type="ECO:0000256" key="5">
    <source>
        <dbReference type="SAM" id="Phobius"/>
    </source>
</evidence>
<evidence type="ECO:0000256" key="3">
    <source>
        <dbReference type="ARBA" id="ARBA00022989"/>
    </source>
</evidence>
<keyword evidence="3 5" id="KW-1133">Transmembrane helix</keyword>
<organism evidence="7 8">
    <name type="scientific">Mucilaginibacter pankratovii</name>
    <dbReference type="NCBI Taxonomy" id="2772110"/>
    <lineage>
        <taxon>Bacteria</taxon>
        <taxon>Pseudomonadati</taxon>
        <taxon>Bacteroidota</taxon>
        <taxon>Sphingobacteriia</taxon>
        <taxon>Sphingobacteriales</taxon>
        <taxon>Sphingobacteriaceae</taxon>
        <taxon>Mucilaginibacter</taxon>
    </lineage>
</organism>
<dbReference type="GO" id="GO:0008233">
    <property type="term" value="F:peptidase activity"/>
    <property type="evidence" value="ECO:0007669"/>
    <property type="project" value="UniProtKB-KW"/>
</dbReference>